<sequence>MIRMKTCAGFFRGLFVVMCTSVFLQAQDVYISIPLANIINRAEYSTVENVLYASHQKWRESGKELINPTFTSISSSVFRHRTENGLTLPADVLQFRLKRIRGKDAPFHHKDTWPGFKVFSSSPQTWYEPVHKVHYKGNVDFTFRIPATQFTSNVFLAGDYAMEITHNYTGSYEESFTPERFFVVLSIPGDILWQTATPSKYIEITSLNDFRTSSTKMLGDLGKAEIGHTVDFNLLAKAASASIGYTSSKGVSGRRDLSAIRLGGTHPSLKTQSLAATWKNYSAAPLKVSPGNRQNFILQLSVAAADLRNQFFEAGTYTFQLNLDAKSIDNSVSASQNTDVIIEVPPLSEIVIPASGQSVNFDFNTMTHYRDGQSKVMPRQIRLSNNENFELYVKSATSYFKKAGIQSDVAAQTLQIGVDGHPLNVPLSVTPQKIILNGTPVLDQELDIKYTIPSTSARDLVSKEKTTYSIDVIYSFTAL</sequence>
<feature type="chain" id="PRO_5037486096" evidence="1">
    <location>
        <begin position="27"/>
        <end position="479"/>
    </location>
</feature>
<gene>
    <name evidence="2" type="ORF">KUV50_07540</name>
</gene>
<dbReference type="EMBL" id="JAHVHU010000007">
    <property type="protein sequence ID" value="MBY5957976.1"/>
    <property type="molecule type" value="Genomic_DNA"/>
</dbReference>
<proteinExistence type="predicted"/>
<comment type="caution">
    <text evidence="2">The sequence shown here is derived from an EMBL/GenBank/DDBJ whole genome shotgun (WGS) entry which is preliminary data.</text>
</comment>
<name>A0A953HWQ8_9BACT</name>
<dbReference type="AlphaFoldDB" id="A0A953HWQ8"/>
<evidence type="ECO:0000313" key="2">
    <source>
        <dbReference type="EMBL" id="MBY5957976.1"/>
    </source>
</evidence>
<evidence type="ECO:0000256" key="1">
    <source>
        <dbReference type="SAM" id="SignalP"/>
    </source>
</evidence>
<organism evidence="2 3">
    <name type="scientific">Membranihabitans marinus</name>
    <dbReference type="NCBI Taxonomy" id="1227546"/>
    <lineage>
        <taxon>Bacteria</taxon>
        <taxon>Pseudomonadati</taxon>
        <taxon>Bacteroidota</taxon>
        <taxon>Saprospiria</taxon>
        <taxon>Saprospirales</taxon>
        <taxon>Saprospiraceae</taxon>
        <taxon>Membranihabitans</taxon>
    </lineage>
</organism>
<accession>A0A953HWQ8</accession>
<dbReference type="Proteomes" id="UP000753961">
    <property type="component" value="Unassembled WGS sequence"/>
</dbReference>
<keyword evidence="3" id="KW-1185">Reference proteome</keyword>
<feature type="signal peptide" evidence="1">
    <location>
        <begin position="1"/>
        <end position="26"/>
    </location>
</feature>
<keyword evidence="1" id="KW-0732">Signal</keyword>
<evidence type="ECO:0000313" key="3">
    <source>
        <dbReference type="Proteomes" id="UP000753961"/>
    </source>
</evidence>
<protein>
    <submittedName>
        <fullName evidence="2">Uncharacterized protein</fullName>
    </submittedName>
</protein>
<reference evidence="2" key="1">
    <citation type="submission" date="2021-06" db="EMBL/GenBank/DDBJ databases">
        <title>44 bacteria genomes isolated from Dapeng, Shenzhen.</title>
        <authorList>
            <person name="Zheng W."/>
            <person name="Yu S."/>
            <person name="Huang Y."/>
        </authorList>
    </citation>
    <scope>NUCLEOTIDE SEQUENCE</scope>
    <source>
        <strain evidence="2">DP5N28-2</strain>
    </source>
</reference>